<accession>A0A285PGT0</accession>
<dbReference type="CDD" id="cd00093">
    <property type="entry name" value="HTH_XRE"/>
    <property type="match status" value="1"/>
</dbReference>
<proteinExistence type="predicted"/>
<keyword evidence="1" id="KW-0472">Membrane</keyword>
<name>A0A285PGT0_9HYPH</name>
<dbReference type="Proteomes" id="UP000219439">
    <property type="component" value="Unassembled WGS sequence"/>
</dbReference>
<keyword evidence="4" id="KW-1185">Reference proteome</keyword>
<gene>
    <name evidence="3" type="ORF">SAMN06265368_4046</name>
</gene>
<dbReference type="GO" id="GO:0003677">
    <property type="term" value="F:DNA binding"/>
    <property type="evidence" value="ECO:0007669"/>
    <property type="project" value="InterPro"/>
</dbReference>
<feature type="transmembrane region" description="Helical" evidence="1">
    <location>
        <begin position="151"/>
        <end position="172"/>
    </location>
</feature>
<evidence type="ECO:0000313" key="4">
    <source>
        <dbReference type="Proteomes" id="UP000219439"/>
    </source>
</evidence>
<feature type="domain" description="HTH cro/C1-type" evidence="2">
    <location>
        <begin position="39"/>
        <end position="94"/>
    </location>
</feature>
<evidence type="ECO:0000313" key="3">
    <source>
        <dbReference type="EMBL" id="SNZ20932.1"/>
    </source>
</evidence>
<keyword evidence="1" id="KW-1133">Transmembrane helix</keyword>
<sequence length="210" mass="23865">MNERRRQKRRFRANKKTCLLSTDGAQSASKFPFVHKLERIERIRSKKNISISELCAVASIRERQWYRWMNGVTDPKPSSLRALDRALQILGKEQELDARSRNAHQSVYHLLLGWMAAWANLNIMDVLKDDPQTQDKQSPFKAKASQCRQRALYLIVTEMDVPLVVAAGLAGISKQAVSKALRSIEDSRDNPDIDELLKHAAVMLFGGDHG</sequence>
<protein>
    <recommendedName>
        <fullName evidence="2">HTH cro/C1-type domain-containing protein</fullName>
    </recommendedName>
</protein>
<reference evidence="3 4" key="1">
    <citation type="submission" date="2017-09" db="EMBL/GenBank/DDBJ databases">
        <authorList>
            <person name="Ehlers B."/>
            <person name="Leendertz F.H."/>
        </authorList>
    </citation>
    <scope>NUCLEOTIDE SEQUENCE [LARGE SCALE GENOMIC DNA]</scope>
    <source>
        <strain evidence="3 4">DSM 18289</strain>
    </source>
</reference>
<dbReference type="SUPFAM" id="SSF47413">
    <property type="entry name" value="lambda repressor-like DNA-binding domains"/>
    <property type="match status" value="1"/>
</dbReference>
<organism evidence="3 4">
    <name type="scientific">Cohaesibacter gelatinilyticus</name>
    <dbReference type="NCBI Taxonomy" id="372072"/>
    <lineage>
        <taxon>Bacteria</taxon>
        <taxon>Pseudomonadati</taxon>
        <taxon>Pseudomonadota</taxon>
        <taxon>Alphaproteobacteria</taxon>
        <taxon>Hyphomicrobiales</taxon>
        <taxon>Cohaesibacteraceae</taxon>
    </lineage>
</organism>
<dbReference type="AlphaFoldDB" id="A0A285PGT0"/>
<dbReference type="SMART" id="SM00530">
    <property type="entry name" value="HTH_XRE"/>
    <property type="match status" value="1"/>
</dbReference>
<dbReference type="InterPro" id="IPR001387">
    <property type="entry name" value="Cro/C1-type_HTH"/>
</dbReference>
<dbReference type="InterPro" id="IPR010982">
    <property type="entry name" value="Lambda_DNA-bd_dom_sf"/>
</dbReference>
<evidence type="ECO:0000256" key="1">
    <source>
        <dbReference type="SAM" id="Phobius"/>
    </source>
</evidence>
<dbReference type="EMBL" id="OBEL01000006">
    <property type="protein sequence ID" value="SNZ20932.1"/>
    <property type="molecule type" value="Genomic_DNA"/>
</dbReference>
<dbReference type="Gene3D" id="1.10.260.40">
    <property type="entry name" value="lambda repressor-like DNA-binding domains"/>
    <property type="match status" value="1"/>
</dbReference>
<evidence type="ECO:0000259" key="2">
    <source>
        <dbReference type="SMART" id="SM00530"/>
    </source>
</evidence>
<keyword evidence="1" id="KW-0812">Transmembrane</keyword>